<evidence type="ECO:0000313" key="3">
    <source>
        <dbReference type="Proteomes" id="UP001235269"/>
    </source>
</evidence>
<keyword evidence="1" id="KW-1133">Transmembrane helix</keyword>
<name>A0ABU0IBJ9_9HYPH</name>
<evidence type="ECO:0000256" key="1">
    <source>
        <dbReference type="SAM" id="Phobius"/>
    </source>
</evidence>
<dbReference type="Proteomes" id="UP001235269">
    <property type="component" value="Unassembled WGS sequence"/>
</dbReference>
<keyword evidence="1" id="KW-0472">Membrane</keyword>
<evidence type="ECO:0008006" key="4">
    <source>
        <dbReference type="Google" id="ProtNLM"/>
    </source>
</evidence>
<keyword evidence="1" id="KW-0812">Transmembrane</keyword>
<dbReference type="EMBL" id="JAUSWH010000005">
    <property type="protein sequence ID" value="MDQ0455590.1"/>
    <property type="molecule type" value="Genomic_DNA"/>
</dbReference>
<keyword evidence="3" id="KW-1185">Reference proteome</keyword>
<gene>
    <name evidence="2" type="ORF">QO005_001930</name>
</gene>
<accession>A0ABU0IBJ9</accession>
<sequence length="46" mass="5013">MRDPQQNPIWDRAFGGDTAKGTVLFMAYMGLFVLVGATLVFLLGPP</sequence>
<organism evidence="2 3">
    <name type="scientific">Rhizobium paknamense</name>
    <dbReference type="NCBI Taxonomy" id="1206817"/>
    <lineage>
        <taxon>Bacteria</taxon>
        <taxon>Pseudomonadati</taxon>
        <taxon>Pseudomonadota</taxon>
        <taxon>Alphaproteobacteria</taxon>
        <taxon>Hyphomicrobiales</taxon>
        <taxon>Rhizobiaceae</taxon>
        <taxon>Rhizobium/Agrobacterium group</taxon>
        <taxon>Rhizobium</taxon>
    </lineage>
</organism>
<evidence type="ECO:0000313" key="2">
    <source>
        <dbReference type="EMBL" id="MDQ0455590.1"/>
    </source>
</evidence>
<proteinExistence type="predicted"/>
<protein>
    <recommendedName>
        <fullName evidence="4">Aa3-type cytochrome c oxidase subunit IV</fullName>
    </recommendedName>
</protein>
<feature type="transmembrane region" description="Helical" evidence="1">
    <location>
        <begin position="21"/>
        <end position="43"/>
    </location>
</feature>
<reference evidence="2 3" key="1">
    <citation type="submission" date="2023-07" db="EMBL/GenBank/DDBJ databases">
        <title>Genomic Encyclopedia of Type Strains, Phase IV (KMG-IV): sequencing the most valuable type-strain genomes for metagenomic binning, comparative biology and taxonomic classification.</title>
        <authorList>
            <person name="Goeker M."/>
        </authorList>
    </citation>
    <scope>NUCLEOTIDE SEQUENCE [LARGE SCALE GENOMIC DNA]</scope>
    <source>
        <strain evidence="2 3">DSM 100301</strain>
    </source>
</reference>
<comment type="caution">
    <text evidence="2">The sequence shown here is derived from an EMBL/GenBank/DDBJ whole genome shotgun (WGS) entry which is preliminary data.</text>
</comment>